<keyword evidence="1" id="KW-0689">Ribosomal protein</keyword>
<keyword evidence="1" id="KW-0687">Ribonucleoprotein</keyword>
<dbReference type="GO" id="GO:0019843">
    <property type="term" value="F:rRNA binding"/>
    <property type="evidence" value="ECO:0007669"/>
    <property type="project" value="InterPro"/>
</dbReference>
<dbReference type="Gene3D" id="3.90.930.12">
    <property type="entry name" value="Ribosomal protein L6, alpha-beta domain"/>
    <property type="match status" value="1"/>
</dbReference>
<gene>
    <name evidence="1" type="primary">rpl6</name>
</gene>
<reference evidence="1" key="1">
    <citation type="submission" date="2018-09" db="EMBL/GenBank/DDBJ databases">
        <title>Comparative sequence analysis of Babesia apicoplast genomes of sheep originating from six regions.</title>
        <authorList>
            <person name="Wang X."/>
            <person name="Guan G."/>
        </authorList>
    </citation>
    <scope>NUCLEOTIDE SEQUENCE</scope>
</reference>
<dbReference type="GO" id="GO:0005840">
    <property type="term" value="C:ribosome"/>
    <property type="evidence" value="ECO:0007669"/>
    <property type="project" value="UniProtKB-KW"/>
</dbReference>
<name>A0A411AD47_9APIC</name>
<accession>A0A411AD47</accession>
<protein>
    <submittedName>
        <fullName evidence="1">Ribosomal protein L6</fullName>
    </submittedName>
</protein>
<dbReference type="GO" id="GO:0003735">
    <property type="term" value="F:structural constituent of ribosome"/>
    <property type="evidence" value="ECO:0007669"/>
    <property type="project" value="InterPro"/>
</dbReference>
<dbReference type="InterPro" id="IPR036789">
    <property type="entry name" value="Ribosomal_uL6-like_a/b-dom_sf"/>
</dbReference>
<sequence>MKYLKNYYNYINFKTLKHLYIIDKYTRHVYLSLFSLSIYDLRVTLILNKFIFKTIFNKPIFFYNNKIKFIVFVKSFISKIYNMIESLSTLYTINIQILNIFYKVVFVQNKLIIKINNFVNIVLYISNIEKLKLNIQYSTPILISISSYNKNLLNTLGSIIINSAKFNVYTNTGIKYLDKNIKFKKILKLRKK</sequence>
<evidence type="ECO:0000313" key="1">
    <source>
        <dbReference type="EMBL" id="QAX27004.1"/>
    </source>
</evidence>
<proteinExistence type="predicted"/>
<dbReference type="AlphaFoldDB" id="A0A411AD47"/>
<organism evidence="1">
    <name type="scientific">Babesia sp. Dunhuang</name>
    <dbReference type="NCBI Taxonomy" id="1164853"/>
    <lineage>
        <taxon>Eukaryota</taxon>
        <taxon>Sar</taxon>
        <taxon>Alveolata</taxon>
        <taxon>Apicomplexa</taxon>
        <taxon>Aconoidasida</taxon>
        <taxon>Piroplasmida</taxon>
        <taxon>Babesiidae</taxon>
        <taxon>Babesia</taxon>
    </lineage>
</organism>
<dbReference type="GO" id="GO:0006412">
    <property type="term" value="P:translation"/>
    <property type="evidence" value="ECO:0007669"/>
    <property type="project" value="InterPro"/>
</dbReference>
<dbReference type="SUPFAM" id="SSF56053">
    <property type="entry name" value="Ribosomal protein L6"/>
    <property type="match status" value="1"/>
</dbReference>
<dbReference type="EMBL" id="MH992225">
    <property type="protein sequence ID" value="QAX27004.1"/>
    <property type="molecule type" value="Genomic_DNA"/>
</dbReference>